<dbReference type="GO" id="GO:0045505">
    <property type="term" value="F:dynein intermediate chain binding"/>
    <property type="evidence" value="ECO:0007669"/>
    <property type="project" value="InterPro"/>
</dbReference>
<sequence length="137" mass="15678">MLFVFLIRANTAIKMEQKEELRRKAEHTERMLDRANKLVSGLAGEKVRWEHTVEDLEKQIELLPGDCLIAAASLSYIGPFLSEYRELLVKWWVQSICEESLPNSDPFSFTDFMSNPTQVGKYSSILFVIGLKLHSSA</sequence>
<dbReference type="InterPro" id="IPR026983">
    <property type="entry name" value="DHC"/>
</dbReference>
<dbReference type="GO" id="GO:0007018">
    <property type="term" value="P:microtubule-based movement"/>
    <property type="evidence" value="ECO:0007669"/>
    <property type="project" value="InterPro"/>
</dbReference>
<name>A0A3S5FC35_9PLAT</name>
<dbReference type="Proteomes" id="UP000784294">
    <property type="component" value="Unassembled WGS sequence"/>
</dbReference>
<evidence type="ECO:0000313" key="3">
    <source>
        <dbReference type="Proteomes" id="UP000784294"/>
    </source>
</evidence>
<dbReference type="GO" id="GO:0051959">
    <property type="term" value="F:dynein light intermediate chain binding"/>
    <property type="evidence" value="ECO:0007669"/>
    <property type="project" value="InterPro"/>
</dbReference>
<keyword evidence="3" id="KW-1185">Reference proteome</keyword>
<dbReference type="EMBL" id="CAAALY010007815">
    <property type="protein sequence ID" value="VEL10015.1"/>
    <property type="molecule type" value="Genomic_DNA"/>
</dbReference>
<proteinExistence type="predicted"/>
<organism evidence="2 3">
    <name type="scientific">Protopolystoma xenopodis</name>
    <dbReference type="NCBI Taxonomy" id="117903"/>
    <lineage>
        <taxon>Eukaryota</taxon>
        <taxon>Metazoa</taxon>
        <taxon>Spiralia</taxon>
        <taxon>Lophotrochozoa</taxon>
        <taxon>Platyhelminthes</taxon>
        <taxon>Monogenea</taxon>
        <taxon>Polyopisthocotylea</taxon>
        <taxon>Polystomatidea</taxon>
        <taxon>Polystomatidae</taxon>
        <taxon>Protopolystoma</taxon>
    </lineage>
</organism>
<dbReference type="OrthoDB" id="447173at2759"/>
<feature type="domain" description="Dynein heavy chain coiled coil stalk" evidence="1">
    <location>
        <begin position="18"/>
        <end position="93"/>
    </location>
</feature>
<reference evidence="2" key="1">
    <citation type="submission" date="2018-11" db="EMBL/GenBank/DDBJ databases">
        <authorList>
            <consortium name="Pathogen Informatics"/>
        </authorList>
    </citation>
    <scope>NUCLEOTIDE SEQUENCE</scope>
</reference>
<dbReference type="GO" id="GO:0030286">
    <property type="term" value="C:dynein complex"/>
    <property type="evidence" value="ECO:0007669"/>
    <property type="project" value="InterPro"/>
</dbReference>
<dbReference type="AlphaFoldDB" id="A0A3S5FC35"/>
<accession>A0A3S5FC35</accession>
<evidence type="ECO:0000313" key="2">
    <source>
        <dbReference type="EMBL" id="VEL10015.1"/>
    </source>
</evidence>
<gene>
    <name evidence="2" type="ORF">PXEA_LOCUS3455</name>
</gene>
<dbReference type="Gene3D" id="1.20.920.20">
    <property type="match status" value="1"/>
</dbReference>
<dbReference type="PANTHER" id="PTHR22878">
    <property type="entry name" value="DYNEIN HEAVY CHAIN 6, AXONEMAL-LIKE-RELATED"/>
    <property type="match status" value="1"/>
</dbReference>
<dbReference type="Pfam" id="PF12777">
    <property type="entry name" value="MT"/>
    <property type="match status" value="1"/>
</dbReference>
<comment type="caution">
    <text evidence="2">The sequence shown here is derived from an EMBL/GenBank/DDBJ whole genome shotgun (WGS) entry which is preliminary data.</text>
</comment>
<evidence type="ECO:0000259" key="1">
    <source>
        <dbReference type="Pfam" id="PF12777"/>
    </source>
</evidence>
<dbReference type="InterPro" id="IPR024743">
    <property type="entry name" value="Dynein_HC_stalk"/>
</dbReference>
<protein>
    <recommendedName>
        <fullName evidence="1">Dynein heavy chain coiled coil stalk domain-containing protein</fullName>
    </recommendedName>
</protein>